<evidence type="ECO:0000313" key="3">
    <source>
        <dbReference type="Proteomes" id="UP001472677"/>
    </source>
</evidence>
<reference evidence="2 3" key="1">
    <citation type="journal article" date="2024" name="G3 (Bethesda)">
        <title>Genome assembly of Hibiscus sabdariffa L. provides insights into metabolisms of medicinal natural products.</title>
        <authorList>
            <person name="Kim T."/>
        </authorList>
    </citation>
    <scope>NUCLEOTIDE SEQUENCE [LARGE SCALE GENOMIC DNA]</scope>
    <source>
        <strain evidence="2">TK-2024</strain>
        <tissue evidence="2">Old leaves</tissue>
    </source>
</reference>
<evidence type="ECO:0000313" key="2">
    <source>
        <dbReference type="EMBL" id="KAK8556562.1"/>
    </source>
</evidence>
<organism evidence="2 3">
    <name type="scientific">Hibiscus sabdariffa</name>
    <name type="common">roselle</name>
    <dbReference type="NCBI Taxonomy" id="183260"/>
    <lineage>
        <taxon>Eukaryota</taxon>
        <taxon>Viridiplantae</taxon>
        <taxon>Streptophyta</taxon>
        <taxon>Embryophyta</taxon>
        <taxon>Tracheophyta</taxon>
        <taxon>Spermatophyta</taxon>
        <taxon>Magnoliopsida</taxon>
        <taxon>eudicotyledons</taxon>
        <taxon>Gunneridae</taxon>
        <taxon>Pentapetalae</taxon>
        <taxon>rosids</taxon>
        <taxon>malvids</taxon>
        <taxon>Malvales</taxon>
        <taxon>Malvaceae</taxon>
        <taxon>Malvoideae</taxon>
        <taxon>Hibiscus</taxon>
    </lineage>
</organism>
<comment type="caution">
    <text evidence="2">The sequence shown here is derived from an EMBL/GenBank/DDBJ whole genome shotgun (WGS) entry which is preliminary data.</text>
</comment>
<keyword evidence="3" id="KW-1185">Reference proteome</keyword>
<sequence length="77" mass="8911">MKPSVQSLFKEERRDEVAKTLEEDIEDLYLRPSHRATLVSKDMTRGKYGRAISKAAKNQPTTEGHQKTSDNMYEKCH</sequence>
<dbReference type="EMBL" id="JBBPBM010000017">
    <property type="protein sequence ID" value="KAK8556562.1"/>
    <property type="molecule type" value="Genomic_DNA"/>
</dbReference>
<proteinExistence type="predicted"/>
<evidence type="ECO:0000256" key="1">
    <source>
        <dbReference type="SAM" id="MobiDB-lite"/>
    </source>
</evidence>
<accession>A0ABR2EAH9</accession>
<feature type="compositionally biased region" description="Basic and acidic residues" evidence="1">
    <location>
        <begin position="64"/>
        <end position="77"/>
    </location>
</feature>
<protein>
    <submittedName>
        <fullName evidence="2">Uncharacterized protein</fullName>
    </submittedName>
</protein>
<gene>
    <name evidence="2" type="ORF">V6N12_002960</name>
</gene>
<name>A0ABR2EAH9_9ROSI</name>
<dbReference type="Proteomes" id="UP001472677">
    <property type="component" value="Unassembled WGS sequence"/>
</dbReference>
<feature type="region of interest" description="Disordered" evidence="1">
    <location>
        <begin position="52"/>
        <end position="77"/>
    </location>
</feature>